<protein>
    <submittedName>
        <fullName evidence="1">Uncharacterized protein</fullName>
    </submittedName>
</protein>
<proteinExistence type="predicted"/>
<comment type="caution">
    <text evidence="1">The sequence shown here is derived from an EMBL/GenBank/DDBJ whole genome shotgun (WGS) entry which is preliminary data.</text>
</comment>
<dbReference type="Proteomes" id="UP001234297">
    <property type="component" value="Chromosome 11"/>
</dbReference>
<gene>
    <name evidence="1" type="ORF">MRB53_034171</name>
</gene>
<dbReference type="EMBL" id="CM056819">
    <property type="protein sequence ID" value="KAJ8625641.1"/>
    <property type="molecule type" value="Genomic_DNA"/>
</dbReference>
<keyword evidence="2" id="KW-1185">Reference proteome</keyword>
<reference evidence="1 2" key="1">
    <citation type="journal article" date="2022" name="Hortic Res">
        <title>A haplotype resolved chromosomal level avocado genome allows analysis of novel avocado genes.</title>
        <authorList>
            <person name="Nath O."/>
            <person name="Fletcher S.J."/>
            <person name="Hayward A."/>
            <person name="Shaw L.M."/>
            <person name="Masouleh A.K."/>
            <person name="Furtado A."/>
            <person name="Henry R.J."/>
            <person name="Mitter N."/>
        </authorList>
    </citation>
    <scope>NUCLEOTIDE SEQUENCE [LARGE SCALE GENOMIC DNA]</scope>
    <source>
        <strain evidence="2">cv. Hass</strain>
    </source>
</reference>
<organism evidence="1 2">
    <name type="scientific">Persea americana</name>
    <name type="common">Avocado</name>
    <dbReference type="NCBI Taxonomy" id="3435"/>
    <lineage>
        <taxon>Eukaryota</taxon>
        <taxon>Viridiplantae</taxon>
        <taxon>Streptophyta</taxon>
        <taxon>Embryophyta</taxon>
        <taxon>Tracheophyta</taxon>
        <taxon>Spermatophyta</taxon>
        <taxon>Magnoliopsida</taxon>
        <taxon>Magnoliidae</taxon>
        <taxon>Laurales</taxon>
        <taxon>Lauraceae</taxon>
        <taxon>Persea</taxon>
    </lineage>
</organism>
<evidence type="ECO:0000313" key="2">
    <source>
        <dbReference type="Proteomes" id="UP001234297"/>
    </source>
</evidence>
<sequence>MAGGTSDGNSRALDQTPTWAVAAVVAVIIIISTALEKALHKFGEWFTERKKKALFEALEKVKAGLFKNHDMFRFPTPTTYLFYPPKSIPNCHLNFVSRKQHFLYLLKLCNSIKELKQIHAQVQTSGLHSDGFLVSELLRLCALSSWGSLDYARSLLETALDPIPASWNLVIRGYTQGSHPRGAVALFVEMKRRRTRPNKLTFPFLLKACSQLSDLQRGKQIQADVVKNGVDSDIYIQNTLIRFYGSCKEISDARQVFDVMCFRTVVSWNSILSGYVENSLTDECISLFAQMRGCGFTPDETTMVVLLSACAERGNLNVGKWVHFQVIVKGLLVNLQLGTALLNMYSKCGVIDLALQIFGRMSERNVWTWSAMILGLAQHGLAKEALNLFQQLKNSSIEPNYVTFLGLLCACSHAGLVDEGYQFFRDMSHVHGIKPRMTHYSSMVDILGRSGRLEEAYKFITRMHVEPDAVVWRTLLSACSFHNMNGSDDIREKVKKKLLELEPRRSGNYVMVANIYAEAGLWEAVANVRRVMKDQGLKKMAGESCIEVSGLIHRFVSGDDSRDNCEGIYWLLHGLNLHMKMVGVMVSI</sequence>
<name>A0ACC2KXM3_PERAE</name>
<evidence type="ECO:0000313" key="1">
    <source>
        <dbReference type="EMBL" id="KAJ8625641.1"/>
    </source>
</evidence>
<accession>A0ACC2KXM3</accession>